<dbReference type="Proteomes" id="UP000070457">
    <property type="component" value="Unassembled WGS sequence"/>
</dbReference>
<keyword evidence="3" id="KW-0808">Transferase</keyword>
<evidence type="ECO:0000313" key="4">
    <source>
        <dbReference type="Proteomes" id="UP000070457"/>
    </source>
</evidence>
<dbReference type="PANTHER" id="PTHR44757">
    <property type="entry name" value="DIGUANYLATE CYCLASE DGCP"/>
    <property type="match status" value="1"/>
</dbReference>
<dbReference type="InterPro" id="IPR052155">
    <property type="entry name" value="Biofilm_reg_signaling"/>
</dbReference>
<keyword evidence="3" id="KW-0418">Kinase</keyword>
<organism evidence="3 4">
    <name type="scientific">candidate division WS6 bacterium OLB20</name>
    <dbReference type="NCBI Taxonomy" id="1617426"/>
    <lineage>
        <taxon>Bacteria</taxon>
        <taxon>Candidatus Dojkabacteria</taxon>
    </lineage>
</organism>
<dbReference type="InterPro" id="IPR029016">
    <property type="entry name" value="GAF-like_dom_sf"/>
</dbReference>
<dbReference type="SMART" id="SM00091">
    <property type="entry name" value="PAS"/>
    <property type="match status" value="2"/>
</dbReference>
<dbReference type="STRING" id="1617426.TR69_WS6001000624"/>
<gene>
    <name evidence="3" type="ORF">TR69_WS6001000624</name>
</gene>
<dbReference type="Pfam" id="PF08448">
    <property type="entry name" value="PAS_4"/>
    <property type="match status" value="1"/>
</dbReference>
<comment type="caution">
    <text evidence="3">The sequence shown here is derived from an EMBL/GenBank/DDBJ whole genome shotgun (WGS) entry which is preliminary data.</text>
</comment>
<name>A0A136LYE6_9BACT</name>
<dbReference type="Gene3D" id="3.30.450.20">
    <property type="entry name" value="PAS domain"/>
    <property type="match status" value="2"/>
</dbReference>
<dbReference type="SUPFAM" id="SSF55781">
    <property type="entry name" value="GAF domain-like"/>
    <property type="match status" value="1"/>
</dbReference>
<dbReference type="InterPro" id="IPR013656">
    <property type="entry name" value="PAS_4"/>
</dbReference>
<protein>
    <submittedName>
        <fullName evidence="3">Sensory histidine kinase AtoS</fullName>
    </submittedName>
</protein>
<dbReference type="AlphaFoldDB" id="A0A136LYE6"/>
<dbReference type="PANTHER" id="PTHR44757:SF2">
    <property type="entry name" value="BIOFILM ARCHITECTURE MAINTENANCE PROTEIN MBAA"/>
    <property type="match status" value="1"/>
</dbReference>
<dbReference type="InterPro" id="IPR013767">
    <property type="entry name" value="PAS_fold"/>
</dbReference>
<sequence length="510" mass="57615">MNSRLEKLLQESFPDSAEQKKKDLAPLLDRLSGALDDCDMHEAEIDVLLERFPHGVAVVDGTGKLLKVNRRLSEISGYDESFGIGERFSTLQMIDAQSLPRLIRGLAKVFATRKAASEYMVIRTKEGKLITVTATAIPLTGKDDELLGGMAVISENESEVHHEEAVRQGLPAASRYLESANALVVVTDTDMKIVECNGFASTYVATEDKKIKGADYAELFQLERNRVAFRKQYNLLIKGMQNTIVNEDSLTESADGVKRFISWRRSVVYTADKEIQVIHFGIDVTDQKRTEEELKYRIHLESIINEISTNLINLDADKIDSYIGSALERIARFSNVDRVTLFIAGEKEGSYQLRGTWADADVTKQVYILPDILGPEQFPWLTRQLSELNTIAVSDVSSELPEEAAAEAKVFSEGKERSVLAVPLSRGRKAVGFIRLASIREERIWTDEIINMTRLISQIIANTYARKEFEDTLQSRNNELERLNRLMVDRELRMVELKKELKQLKEHVGN</sequence>
<dbReference type="NCBIfam" id="TIGR00229">
    <property type="entry name" value="sensory_box"/>
    <property type="match status" value="2"/>
</dbReference>
<dbReference type="GO" id="GO:0016301">
    <property type="term" value="F:kinase activity"/>
    <property type="evidence" value="ECO:0007669"/>
    <property type="project" value="UniProtKB-KW"/>
</dbReference>
<dbReference type="CDD" id="cd00130">
    <property type="entry name" value="PAS"/>
    <property type="match status" value="1"/>
</dbReference>
<feature type="domain" description="PAS" evidence="2">
    <location>
        <begin position="41"/>
        <end position="113"/>
    </location>
</feature>
<evidence type="ECO:0000259" key="2">
    <source>
        <dbReference type="PROSITE" id="PS50112"/>
    </source>
</evidence>
<dbReference type="InterPro" id="IPR000014">
    <property type="entry name" value="PAS"/>
</dbReference>
<dbReference type="InterPro" id="IPR035965">
    <property type="entry name" value="PAS-like_dom_sf"/>
</dbReference>
<keyword evidence="1" id="KW-0175">Coiled coil</keyword>
<dbReference type="EMBL" id="JYNZ01000003">
    <property type="protein sequence ID" value="KXK26617.1"/>
    <property type="molecule type" value="Genomic_DNA"/>
</dbReference>
<reference evidence="3 4" key="1">
    <citation type="submission" date="2015-02" db="EMBL/GenBank/DDBJ databases">
        <title>Improved understanding of the partial-nitritation anammox process through 23 genomes representing the majority of the microbial community.</title>
        <authorList>
            <person name="Speth D.R."/>
            <person name="In T Zandt M."/>
            <person name="Guerrero Cruz S."/>
            <person name="Jetten M.S."/>
            <person name="Dutilh B.E."/>
        </authorList>
    </citation>
    <scope>NUCLEOTIDE SEQUENCE [LARGE SCALE GENOMIC DNA]</scope>
    <source>
        <strain evidence="3">OLB20</strain>
    </source>
</reference>
<evidence type="ECO:0000313" key="3">
    <source>
        <dbReference type="EMBL" id="KXK26617.1"/>
    </source>
</evidence>
<proteinExistence type="predicted"/>
<feature type="coiled-coil region" evidence="1">
    <location>
        <begin position="466"/>
        <end position="507"/>
    </location>
</feature>
<dbReference type="Gene3D" id="3.30.450.40">
    <property type="match status" value="1"/>
</dbReference>
<evidence type="ECO:0000256" key="1">
    <source>
        <dbReference type="SAM" id="Coils"/>
    </source>
</evidence>
<accession>A0A136LYE6</accession>
<dbReference type="Pfam" id="PF00989">
    <property type="entry name" value="PAS"/>
    <property type="match status" value="1"/>
</dbReference>
<dbReference type="PROSITE" id="PS50112">
    <property type="entry name" value="PAS"/>
    <property type="match status" value="1"/>
</dbReference>
<dbReference type="SUPFAM" id="SSF55785">
    <property type="entry name" value="PYP-like sensor domain (PAS domain)"/>
    <property type="match status" value="2"/>
</dbReference>